<evidence type="ECO:0000256" key="9">
    <source>
        <dbReference type="SAM" id="Phobius"/>
    </source>
</evidence>
<accession>A0AAU9XJI0</accession>
<evidence type="ECO:0000256" key="1">
    <source>
        <dbReference type="ARBA" id="ARBA00004141"/>
    </source>
</evidence>
<feature type="transmembrane region" description="Helical" evidence="9">
    <location>
        <begin position="235"/>
        <end position="254"/>
    </location>
</feature>
<proteinExistence type="inferred from homology"/>
<dbReference type="PANTHER" id="PTHR45695:SF9">
    <property type="entry name" value="LEUCOKININ RECEPTOR"/>
    <property type="match status" value="1"/>
</dbReference>
<dbReference type="GO" id="GO:0005886">
    <property type="term" value="C:plasma membrane"/>
    <property type="evidence" value="ECO:0007669"/>
    <property type="project" value="TreeGrafter"/>
</dbReference>
<keyword evidence="4 9" id="KW-1133">Transmembrane helix</keyword>
<dbReference type="InterPro" id="IPR000611">
    <property type="entry name" value="NPY_rcpt"/>
</dbReference>
<feature type="domain" description="G-protein coupled receptors family 1 profile" evidence="10">
    <location>
        <begin position="37"/>
        <end position="288"/>
    </location>
</feature>
<dbReference type="PRINTS" id="PR00237">
    <property type="entry name" value="GPCRRHODOPSN"/>
</dbReference>
<feature type="transmembrane region" description="Helical" evidence="9">
    <location>
        <begin position="58"/>
        <end position="78"/>
    </location>
</feature>
<feature type="transmembrane region" description="Helical" evidence="9">
    <location>
        <begin position="179"/>
        <end position="201"/>
    </location>
</feature>
<evidence type="ECO:0000256" key="3">
    <source>
        <dbReference type="ARBA" id="ARBA00022692"/>
    </source>
</evidence>
<evidence type="ECO:0000256" key="7">
    <source>
        <dbReference type="ARBA" id="ARBA00023170"/>
    </source>
</evidence>
<dbReference type="PROSITE" id="PS50262">
    <property type="entry name" value="G_PROTEIN_RECEP_F1_2"/>
    <property type="match status" value="1"/>
</dbReference>
<reference evidence="11 12" key="1">
    <citation type="submission" date="2022-05" db="EMBL/GenBank/DDBJ databases">
        <authorList>
            <consortium name="Genoscope - CEA"/>
            <person name="William W."/>
        </authorList>
    </citation>
    <scope>NUCLEOTIDE SEQUENCE [LARGE SCALE GENOMIC DNA]</scope>
</reference>
<dbReference type="PRINTS" id="PR01012">
    <property type="entry name" value="NRPEPTIDEYR"/>
</dbReference>
<gene>
    <name evidence="11" type="ORF">PMEA_00024345</name>
</gene>
<evidence type="ECO:0000256" key="8">
    <source>
        <dbReference type="ARBA" id="ARBA00023224"/>
    </source>
</evidence>
<dbReference type="EMBL" id="CALNXJ010000046">
    <property type="protein sequence ID" value="CAH3149513.1"/>
    <property type="molecule type" value="Genomic_DNA"/>
</dbReference>
<dbReference type="Pfam" id="PF00001">
    <property type="entry name" value="7tm_1"/>
    <property type="match status" value="1"/>
</dbReference>
<dbReference type="SUPFAM" id="SSF81321">
    <property type="entry name" value="Family A G protein-coupled receptor-like"/>
    <property type="match status" value="1"/>
</dbReference>
<evidence type="ECO:0000313" key="12">
    <source>
        <dbReference type="Proteomes" id="UP001159428"/>
    </source>
</evidence>
<dbReference type="InterPro" id="IPR017452">
    <property type="entry name" value="GPCR_Rhodpsn_7TM"/>
</dbReference>
<evidence type="ECO:0000256" key="6">
    <source>
        <dbReference type="ARBA" id="ARBA00023136"/>
    </source>
</evidence>
<name>A0AAU9XJI0_9CNID</name>
<feature type="transmembrane region" description="Helical" evidence="9">
    <location>
        <begin position="98"/>
        <end position="118"/>
    </location>
</feature>
<sequence length="350" mass="40352">MGNSTDESSPSLPMFPFYLRVLKLSLYVIIFVISLVANSLVCIVILRRKKMKTVTNYFILNLAIADLTLNCFCIPFDIPVQELNSIWPYGSIMCKILYPIQTLLLFASVNTLTAVSLARQRAIVYPMKRQLTKSGAKIIITGLWLFASIPVIPYFQALRFNPELHICEESWNDSTSTKVYTSVIFFFQYLLPFCIMFTAYFSISQELKRRAENGNQSMKDVQELEARKVVRMLKVVTTLFAISVLPNNVMWLWLDYGDAEKKCKYFWELIAFTNILIYSNSAANPICYTILNENYRQEISRLIACRSFKLRDMLGKKENKAVSKQLSIEEAKKRSSTVSSYVMNKFLLDN</sequence>
<comment type="similarity">
    <text evidence="2">Belongs to the G-protein coupled receptor 1 family.</text>
</comment>
<dbReference type="AlphaFoldDB" id="A0AAU9XJI0"/>
<dbReference type="FunFam" id="1.20.1070.10:FF:000445">
    <property type="entry name" value="Predicted protein"/>
    <property type="match status" value="1"/>
</dbReference>
<keyword evidence="3 9" id="KW-0812">Transmembrane</keyword>
<evidence type="ECO:0000256" key="4">
    <source>
        <dbReference type="ARBA" id="ARBA00022989"/>
    </source>
</evidence>
<evidence type="ECO:0000259" key="10">
    <source>
        <dbReference type="PROSITE" id="PS50262"/>
    </source>
</evidence>
<dbReference type="GO" id="GO:0004983">
    <property type="term" value="F:neuropeptide Y receptor activity"/>
    <property type="evidence" value="ECO:0007669"/>
    <property type="project" value="InterPro"/>
</dbReference>
<keyword evidence="8" id="KW-0807">Transducer</keyword>
<evidence type="ECO:0000313" key="11">
    <source>
        <dbReference type="EMBL" id="CAH3149513.1"/>
    </source>
</evidence>
<keyword evidence="12" id="KW-1185">Reference proteome</keyword>
<feature type="transmembrane region" description="Helical" evidence="9">
    <location>
        <begin position="24"/>
        <end position="46"/>
    </location>
</feature>
<dbReference type="Gene3D" id="1.20.1070.10">
    <property type="entry name" value="Rhodopsin 7-helix transmembrane proteins"/>
    <property type="match status" value="1"/>
</dbReference>
<feature type="transmembrane region" description="Helical" evidence="9">
    <location>
        <begin position="266"/>
        <end position="291"/>
    </location>
</feature>
<dbReference type="InterPro" id="IPR000276">
    <property type="entry name" value="GPCR_Rhodpsn"/>
</dbReference>
<evidence type="ECO:0000256" key="2">
    <source>
        <dbReference type="ARBA" id="ARBA00010663"/>
    </source>
</evidence>
<dbReference type="PANTHER" id="PTHR45695">
    <property type="entry name" value="LEUCOKININ RECEPTOR-RELATED"/>
    <property type="match status" value="1"/>
</dbReference>
<feature type="transmembrane region" description="Helical" evidence="9">
    <location>
        <begin position="138"/>
        <end position="155"/>
    </location>
</feature>
<comment type="caution">
    <text evidence="11">The sequence shown here is derived from an EMBL/GenBank/DDBJ whole genome shotgun (WGS) entry which is preliminary data.</text>
</comment>
<protein>
    <recommendedName>
        <fullName evidence="10">G-protein coupled receptors family 1 profile domain-containing protein</fullName>
    </recommendedName>
</protein>
<keyword evidence="5" id="KW-0297">G-protein coupled receptor</keyword>
<organism evidence="11 12">
    <name type="scientific">Pocillopora meandrina</name>
    <dbReference type="NCBI Taxonomy" id="46732"/>
    <lineage>
        <taxon>Eukaryota</taxon>
        <taxon>Metazoa</taxon>
        <taxon>Cnidaria</taxon>
        <taxon>Anthozoa</taxon>
        <taxon>Hexacorallia</taxon>
        <taxon>Scleractinia</taxon>
        <taxon>Astrocoeniina</taxon>
        <taxon>Pocilloporidae</taxon>
        <taxon>Pocillopora</taxon>
    </lineage>
</organism>
<comment type="subcellular location">
    <subcellularLocation>
        <location evidence="1">Membrane</location>
        <topology evidence="1">Multi-pass membrane protein</topology>
    </subcellularLocation>
</comment>
<keyword evidence="7" id="KW-0675">Receptor</keyword>
<keyword evidence="6 9" id="KW-0472">Membrane</keyword>
<dbReference type="Proteomes" id="UP001159428">
    <property type="component" value="Unassembled WGS sequence"/>
</dbReference>
<evidence type="ECO:0000256" key="5">
    <source>
        <dbReference type="ARBA" id="ARBA00023040"/>
    </source>
</evidence>